<organism evidence="8 9">
    <name type="scientific">Plasmodium falciparum RAJ116</name>
    <dbReference type="NCBI Taxonomy" id="580058"/>
    <lineage>
        <taxon>Eukaryota</taxon>
        <taxon>Sar</taxon>
        <taxon>Alveolata</taxon>
        <taxon>Apicomplexa</taxon>
        <taxon>Aconoidasida</taxon>
        <taxon>Haemosporida</taxon>
        <taxon>Plasmodiidae</taxon>
        <taxon>Plasmodium</taxon>
        <taxon>Plasmodium (Laverania)</taxon>
    </lineage>
</organism>
<reference evidence="9" key="2">
    <citation type="submission" date="2015-07" db="EMBL/GenBank/DDBJ databases">
        <title>The genome sequence of Plasmodium falciparum RAJ116.</title>
        <authorList>
            <consortium name="The Broad Institute Genome Sequencing Platform"/>
            <person name="Volkman S.K."/>
            <person name="Neafsey D.E."/>
            <person name="Dash A.P."/>
            <person name="Chitnis C.E."/>
            <person name="Hartl D.L."/>
            <person name="Young S.K."/>
            <person name="Kodira C.D."/>
            <person name="Zeng Q."/>
            <person name="Koehrsen M."/>
            <person name="Godfrey P."/>
            <person name="Alvarado L."/>
            <person name="Berlin A."/>
            <person name="Borenstein D."/>
            <person name="Chen Z."/>
            <person name="Engels R."/>
            <person name="Freedman E."/>
            <person name="Gellesch M."/>
            <person name="Goldberg J."/>
            <person name="Griggs A."/>
            <person name="Gujja S."/>
            <person name="Heiman D."/>
            <person name="Hepburn T."/>
            <person name="Howarth C."/>
            <person name="Jen D."/>
            <person name="Larson L."/>
            <person name="Lewis B."/>
            <person name="Mehta T."/>
            <person name="Park D."/>
            <person name="Pearson M."/>
            <person name="Roberts A."/>
            <person name="Saif S."/>
            <person name="Shea T."/>
            <person name="Shenoy N."/>
            <person name="Sisk P."/>
            <person name="Stolte C."/>
            <person name="Sykes S."/>
            <person name="Walk T."/>
            <person name="White J."/>
            <person name="Yandava C."/>
            <person name="Wirth D.F."/>
            <person name="Nusbaum C."/>
            <person name="Birren B."/>
        </authorList>
    </citation>
    <scope>NUCLEOTIDE SEQUENCE [LARGE SCALE GENOMIC DNA]</scope>
    <source>
        <strain evidence="9">RAJ116</strain>
    </source>
</reference>
<dbReference type="GO" id="GO:0034450">
    <property type="term" value="F:ubiquitin-ubiquitin ligase activity"/>
    <property type="evidence" value="ECO:0007669"/>
    <property type="project" value="InterPro"/>
</dbReference>
<dbReference type="UniPathway" id="UPA00143"/>
<feature type="region of interest" description="Disordered" evidence="6">
    <location>
        <begin position="250"/>
        <end position="310"/>
    </location>
</feature>
<dbReference type="OrthoDB" id="20295at2759"/>
<keyword evidence="5" id="KW-0539">Nucleus</keyword>
<evidence type="ECO:0000313" key="8">
    <source>
        <dbReference type="EMBL" id="KNC37467.1"/>
    </source>
</evidence>
<proteinExistence type="predicted"/>
<evidence type="ECO:0000256" key="6">
    <source>
        <dbReference type="SAM" id="MobiDB-lite"/>
    </source>
</evidence>
<keyword evidence="4" id="KW-0833">Ubl conjugation pathway</keyword>
<dbReference type="GO" id="GO:0036503">
    <property type="term" value="P:ERAD pathway"/>
    <property type="evidence" value="ECO:0007669"/>
    <property type="project" value="InterPro"/>
</dbReference>
<evidence type="ECO:0000256" key="4">
    <source>
        <dbReference type="ARBA" id="ARBA00022786"/>
    </source>
</evidence>
<accession>A0A0L0CYX1</accession>
<evidence type="ECO:0000313" key="9">
    <source>
        <dbReference type="Proteomes" id="UP000054566"/>
    </source>
</evidence>
<evidence type="ECO:0000256" key="2">
    <source>
        <dbReference type="ARBA" id="ARBA00004906"/>
    </source>
</evidence>
<dbReference type="GO" id="GO:0000209">
    <property type="term" value="P:protein polyubiquitination"/>
    <property type="evidence" value="ECO:0007669"/>
    <property type="project" value="TreeGrafter"/>
</dbReference>
<comment type="pathway">
    <text evidence="2">Protein modification; protein ubiquitination.</text>
</comment>
<dbReference type="PANTHER" id="PTHR13931:SF2">
    <property type="entry name" value="UBIQUITIN CONJUGATION FACTOR E4 B"/>
    <property type="match status" value="1"/>
</dbReference>
<dbReference type="GO" id="GO:0000151">
    <property type="term" value="C:ubiquitin ligase complex"/>
    <property type="evidence" value="ECO:0007669"/>
    <property type="project" value="InterPro"/>
</dbReference>
<dbReference type="GO" id="GO:0006511">
    <property type="term" value="P:ubiquitin-dependent protein catabolic process"/>
    <property type="evidence" value="ECO:0007669"/>
    <property type="project" value="InterPro"/>
</dbReference>
<dbReference type="GO" id="GO:0005737">
    <property type="term" value="C:cytoplasm"/>
    <property type="evidence" value="ECO:0007669"/>
    <property type="project" value="TreeGrafter"/>
</dbReference>
<reference evidence="9" key="1">
    <citation type="submission" date="2015-07" db="EMBL/GenBank/DDBJ databases">
        <title>Annotation of Plasmodium falciparum RAJ116.</title>
        <authorList>
            <consortium name="The Broad Institute Genome Sequencing Platform"/>
            <person name="Volkman S.K."/>
            <person name="Neafsey D.E."/>
            <person name="Dash A.P."/>
            <person name="Chitnis C.E."/>
            <person name="Hartl D.L."/>
            <person name="Young S.K."/>
            <person name="Zeng Q."/>
            <person name="Koehrsen M."/>
            <person name="Alvarado L."/>
            <person name="Berlin A."/>
            <person name="Borenstein D."/>
            <person name="Chapman S.B."/>
            <person name="Chen Z."/>
            <person name="Engels R."/>
            <person name="Freedman E."/>
            <person name="Gellesch M."/>
            <person name="Goldberg J."/>
            <person name="Griggs A."/>
            <person name="Gujja S."/>
            <person name="Heilman E.R."/>
            <person name="Heiman D.I."/>
            <person name="Howarth C."/>
            <person name="Jen D."/>
            <person name="Larson L."/>
            <person name="Mehta T."/>
            <person name="Neiman D."/>
            <person name="Park D."/>
            <person name="Pearson M."/>
            <person name="Roberts A."/>
            <person name="Saif S."/>
            <person name="Shea T."/>
            <person name="Shenoy N."/>
            <person name="Sisk P."/>
            <person name="Stolte C."/>
            <person name="Sykes S."/>
            <person name="Walk T."/>
            <person name="White J."/>
            <person name="Yandava C."/>
            <person name="Haas B."/>
            <person name="Henn M.R."/>
            <person name="Nusbaum C."/>
            <person name="Birren B."/>
        </authorList>
    </citation>
    <scope>NUCLEOTIDE SEQUENCE [LARGE SCALE GENOMIC DNA]</scope>
    <source>
        <strain evidence="9">RAJ116</strain>
    </source>
</reference>
<dbReference type="GO" id="GO:0005634">
    <property type="term" value="C:nucleus"/>
    <property type="evidence" value="ECO:0007669"/>
    <property type="project" value="UniProtKB-SubCell"/>
</dbReference>
<evidence type="ECO:0000256" key="5">
    <source>
        <dbReference type="ARBA" id="ARBA00023242"/>
    </source>
</evidence>
<feature type="compositionally biased region" description="Low complexity" evidence="6">
    <location>
        <begin position="257"/>
        <end position="278"/>
    </location>
</feature>
<sequence>MVDKIKEDAIIQNTFQICLKKEECNNNKLYLESYVKELKENNEELYFLLDNLYFILLHKISDLHRQKKNCLSYLCSCASRLVDKSLYKGINMNNKESDIIINEISDQIVNSVIIYLENLDIYPNMKISKKERMEVFYEFLKKSCTSRFLKKLLSFIEENDKNEDDENSKQLNKFFNPIIDLILSNLNNRNLVYPKNDVAVLFSFLTGFKPIADLITHNKSMFLYINVNDRMKDNMNCDIKKESDKNLLSTCKSMPVNTTDSSTNNITTNRSNNSNGNNDVPQEGPTTTNSNNNNANNNLSNNNLSSNNLSNNNLSSNSIIRRSVPYAHFHSTIIQNSYSRFSRDKEISTCGYNFQLNSLLGRLISPTIINMPNILKKEEIAMYKYFFNSNTNSLNKMTLNGLKNTYTLLRKDTDWILENCVEIIKNLLKSSSDSKKIILLWINCILISNEKKTKIMYHYSTYPQSLDTSYGLFLKLLGENSYGFCLNMFWVLLCLCEPITVNKINDLDFFFFLRNDPFSKFLLKNITNQSSFEDKSNVEKIKKNVERSECFQKEPKFITCIFWMTFKSLSVFFKPAVDEFIKIVQEAGNAKDKDFYYMNIHAWKIFLYNTRFNQLLFKFLHLCMNYFLHVAYVYDINGNINNSMKTCLNEHNNSLVHLVLKCCPPPNEKYYNNTKKVQPRD</sequence>
<dbReference type="InterPro" id="IPR045132">
    <property type="entry name" value="UBE4"/>
</dbReference>
<feature type="domain" description="Ubiquitin conjugation factor E4 core" evidence="7">
    <location>
        <begin position="360"/>
        <end position="639"/>
    </location>
</feature>
<name>A0A0L0CYX1_PLAFA</name>
<evidence type="ECO:0000256" key="1">
    <source>
        <dbReference type="ARBA" id="ARBA00004123"/>
    </source>
</evidence>
<gene>
    <name evidence="8" type="ORF">PFLG_02533</name>
</gene>
<dbReference type="Pfam" id="PF10408">
    <property type="entry name" value="Ufd2P_core"/>
    <property type="match status" value="1"/>
</dbReference>
<dbReference type="InterPro" id="IPR019474">
    <property type="entry name" value="Ub_conjug_fac_E4_core"/>
</dbReference>
<protein>
    <submittedName>
        <fullName evidence="8">Ubiquitin conjugation factor E4</fullName>
    </submittedName>
</protein>
<comment type="subcellular location">
    <subcellularLocation>
        <location evidence="1">Nucleus</location>
    </subcellularLocation>
</comment>
<feature type="compositionally biased region" description="Low complexity" evidence="6">
    <location>
        <begin position="289"/>
        <end position="310"/>
    </location>
</feature>
<dbReference type="EMBL" id="GG664534">
    <property type="protein sequence ID" value="KNC37467.1"/>
    <property type="molecule type" value="Genomic_DNA"/>
</dbReference>
<dbReference type="AlphaFoldDB" id="A0A0L0CYX1"/>
<evidence type="ECO:0000256" key="3">
    <source>
        <dbReference type="ARBA" id="ARBA00022679"/>
    </source>
</evidence>
<dbReference type="Proteomes" id="UP000054566">
    <property type="component" value="Unassembled WGS sequence"/>
</dbReference>
<evidence type="ECO:0000259" key="7">
    <source>
        <dbReference type="Pfam" id="PF10408"/>
    </source>
</evidence>
<keyword evidence="3" id="KW-0808">Transferase</keyword>
<dbReference type="PANTHER" id="PTHR13931">
    <property type="entry name" value="UBIQUITINATION FACTOR E4"/>
    <property type="match status" value="1"/>
</dbReference>